<reference evidence="5" key="3">
    <citation type="submission" date="2023-02" db="EMBL/GenBank/DDBJ databases">
        <authorList>
            <person name="Sun Q."/>
            <person name="Mori K."/>
        </authorList>
    </citation>
    <scope>NUCLEOTIDE SEQUENCE</scope>
    <source>
        <strain evidence="5">NBRC 105830</strain>
    </source>
</reference>
<comment type="caution">
    <text evidence="5">The sequence shown here is derived from an EMBL/GenBank/DDBJ whole genome shotgun (WGS) entry which is preliminary data.</text>
</comment>
<evidence type="ECO:0000256" key="2">
    <source>
        <dbReference type="ARBA" id="ARBA00022679"/>
    </source>
</evidence>
<accession>A0ABQ6HTA3</accession>
<reference evidence="8" key="2">
    <citation type="journal article" date="2019" name="Int. J. Syst. Evol. Microbiol.">
        <title>The Global Catalogue of Microorganisms (GCM) 10K type strain sequencing project: providing services to taxonomists for standard genome sequencing and annotation.</title>
        <authorList>
            <consortium name="The Broad Institute Genomics Platform"/>
            <consortium name="The Broad Institute Genome Sequencing Center for Infectious Disease"/>
            <person name="Wu L."/>
            <person name="Ma J."/>
        </authorList>
    </citation>
    <scope>NUCLEOTIDE SEQUENCE [LARGE SCALE GENOMIC DNA]</scope>
    <source>
        <strain evidence="8">NBRC 105830</strain>
    </source>
</reference>
<protein>
    <submittedName>
        <fullName evidence="5">Carnitine O-acetyltransferase</fullName>
    </submittedName>
</protein>
<evidence type="ECO:0000256" key="3">
    <source>
        <dbReference type="ARBA" id="ARBA00023315"/>
    </source>
</evidence>
<organism evidence="5 8">
    <name type="scientific">Arsenicicoccus piscis</name>
    <dbReference type="NCBI Taxonomy" id="673954"/>
    <lineage>
        <taxon>Bacteria</taxon>
        <taxon>Bacillati</taxon>
        <taxon>Actinomycetota</taxon>
        <taxon>Actinomycetes</taxon>
        <taxon>Micrococcales</taxon>
        <taxon>Intrasporangiaceae</taxon>
        <taxon>Arsenicicoccus</taxon>
    </lineage>
</organism>
<name>A0ABQ6HTA3_9MICO</name>
<dbReference type="InterPro" id="IPR000542">
    <property type="entry name" value="Carn_acyl_trans"/>
</dbReference>
<dbReference type="InterPro" id="IPR042231">
    <property type="entry name" value="Cho/carn_acyl_trans_2"/>
</dbReference>
<evidence type="ECO:0000256" key="1">
    <source>
        <dbReference type="ARBA" id="ARBA00005232"/>
    </source>
</evidence>
<proteinExistence type="inferred from homology"/>
<dbReference type="InterPro" id="IPR023213">
    <property type="entry name" value="CAT-like_dom_sf"/>
</dbReference>
<evidence type="ECO:0000313" key="7">
    <source>
        <dbReference type="EMBL" id="GMA22229.1"/>
    </source>
</evidence>
<evidence type="ECO:0000313" key="5">
    <source>
        <dbReference type="EMBL" id="GMA21500.1"/>
    </source>
</evidence>
<evidence type="ECO:0000313" key="6">
    <source>
        <dbReference type="EMBL" id="GMA22181.1"/>
    </source>
</evidence>
<dbReference type="EMBL" id="BSUJ01000006">
    <property type="protein sequence ID" value="GMA22181.1"/>
    <property type="molecule type" value="Genomic_DNA"/>
</dbReference>
<dbReference type="RefSeq" id="WP_241443435.1">
    <property type="nucleotide sequence ID" value="NZ_BSUJ01000001.1"/>
</dbReference>
<dbReference type="Gene3D" id="3.30.559.10">
    <property type="entry name" value="Chloramphenicol acetyltransferase-like domain"/>
    <property type="match status" value="1"/>
</dbReference>
<keyword evidence="3" id="KW-0012">Acyltransferase</keyword>
<dbReference type="InterPro" id="IPR039551">
    <property type="entry name" value="Cho/carn_acyl_trans"/>
</dbReference>
<gene>
    <name evidence="5" type="ORF">GCM10025862_35210</name>
    <name evidence="6" type="ORF">GCM10025862_42040</name>
    <name evidence="7" type="ORF">GCM10025862_42520</name>
</gene>
<dbReference type="EMBL" id="BSUJ01000007">
    <property type="protein sequence ID" value="GMA22229.1"/>
    <property type="molecule type" value="Genomic_DNA"/>
</dbReference>
<dbReference type="Gene3D" id="3.30.559.70">
    <property type="entry name" value="Choline/Carnitine o-acyltransferase, domain 2"/>
    <property type="match status" value="1"/>
</dbReference>
<dbReference type="PANTHER" id="PTHR22589">
    <property type="entry name" value="CARNITINE O-ACYLTRANSFERASE"/>
    <property type="match status" value="1"/>
</dbReference>
<dbReference type="Proteomes" id="UP001157109">
    <property type="component" value="Unassembled WGS sequence"/>
</dbReference>
<dbReference type="SUPFAM" id="SSF52777">
    <property type="entry name" value="CoA-dependent acyltransferases"/>
    <property type="match status" value="2"/>
</dbReference>
<comment type="similarity">
    <text evidence="1">Belongs to the carnitine/choline acetyltransferase family.</text>
</comment>
<reference evidence="5" key="1">
    <citation type="journal article" date="2014" name="Int. J. Syst. Evol. Microbiol.">
        <title>Complete genome of a new Firmicutes species belonging to the dominant human colonic microbiota ('Ruminococcus bicirculans') reveals two chromosomes and a selective capacity to utilize plant glucans.</title>
        <authorList>
            <consortium name="NISC Comparative Sequencing Program"/>
            <person name="Wegmann U."/>
            <person name="Louis P."/>
            <person name="Goesmann A."/>
            <person name="Henrissat B."/>
            <person name="Duncan S.H."/>
            <person name="Flint H.J."/>
        </authorList>
    </citation>
    <scope>NUCLEOTIDE SEQUENCE</scope>
    <source>
        <strain evidence="5">NBRC 105830</strain>
    </source>
</reference>
<sequence length="604" mass="65596">MKTLPVPSLAQTLDRYLEAVSPLLGTEELARTEAAVEAFATGDGPRCQQALLDFAKAEDAAGRSWLWDAWLEAYHVTRVPLPLVSNVGFAIAMPSPGVGLARAADVIHRFAQVHLEHLRGEARPLTSTRGEELCGQQWQLIRGGLRDPRPDRDEFVAGSPSPEHREVVVLHHGRAVALPVSDAAGQPLPVATLHAALEGAFAGTSSVDEPVVDQEVAQQADQQVDFTTPGYLDNGSAATVFEQLLADEENAATYARLRDALFVVNLTDEDQPIEQHMQSVAWGRSQAWPFKPLSLQVSLSDDRFVGIHFEHSMADGATVGAIIQRAQQLPASTYDRDNATQASATPPLAWRLTDELSAELATGATAYDELAQGLRYRIVRVPAITTRAALPFKVSHDAFQQFILLYAQLATFGRLRSTYESVDMREFQSGRTECLRPNTPAAVELVRAMLDGTATPTELAAALQGHREQVKRCKAGQAIDRHLFGLALMRQRHGYASPLHDDPAYRMLTTDFLSTTSLGTQDFIVRAAFAPTSVGGIGVYYVPVDDELGRDYEISLNTDESTMPAADVDTFARHLAHGAEALQRLVDAAAQTPTQPPSENAAAS</sequence>
<evidence type="ECO:0000259" key="4">
    <source>
        <dbReference type="Pfam" id="PF00755"/>
    </source>
</evidence>
<evidence type="ECO:0000313" key="8">
    <source>
        <dbReference type="Proteomes" id="UP001157109"/>
    </source>
</evidence>
<keyword evidence="2" id="KW-0808">Transferase</keyword>
<dbReference type="EMBL" id="BSUJ01000001">
    <property type="protein sequence ID" value="GMA21500.1"/>
    <property type="molecule type" value="Genomic_DNA"/>
</dbReference>
<keyword evidence="8" id="KW-1185">Reference proteome</keyword>
<dbReference type="Pfam" id="PF00755">
    <property type="entry name" value="Carn_acyltransf"/>
    <property type="match status" value="1"/>
</dbReference>
<feature type="domain" description="Choline/carnitine acyltransferase" evidence="4">
    <location>
        <begin position="4"/>
        <end position="549"/>
    </location>
</feature>